<accession>Q0EX38</accession>
<dbReference type="RefSeq" id="WP_009850060.1">
    <property type="nucleotide sequence ID" value="NZ_DS022294.1"/>
</dbReference>
<dbReference type="EMBL" id="AATS01000016">
    <property type="protein sequence ID" value="EAU53836.1"/>
    <property type="molecule type" value="Genomic_DNA"/>
</dbReference>
<dbReference type="InterPro" id="IPR000160">
    <property type="entry name" value="GGDEF_dom"/>
</dbReference>
<dbReference type="CDD" id="cd01949">
    <property type="entry name" value="GGDEF"/>
    <property type="match status" value="1"/>
</dbReference>
<evidence type="ECO:0000313" key="4">
    <source>
        <dbReference type="EMBL" id="EAU53836.1"/>
    </source>
</evidence>
<dbReference type="InterPro" id="IPR035919">
    <property type="entry name" value="EAL_sf"/>
</dbReference>
<dbReference type="PANTHER" id="PTHR44757">
    <property type="entry name" value="DIGUANYLATE CYCLASE DGCP"/>
    <property type="match status" value="1"/>
</dbReference>
<feature type="domain" description="EAL" evidence="2">
    <location>
        <begin position="317"/>
        <end position="570"/>
    </location>
</feature>
<feature type="domain" description="GGDEF" evidence="3">
    <location>
        <begin position="177"/>
        <end position="309"/>
    </location>
</feature>
<dbReference type="NCBIfam" id="TIGR00254">
    <property type="entry name" value="GGDEF"/>
    <property type="match status" value="1"/>
</dbReference>
<dbReference type="InterPro" id="IPR043128">
    <property type="entry name" value="Rev_trsase/Diguanyl_cyclase"/>
</dbReference>
<evidence type="ECO:0000259" key="2">
    <source>
        <dbReference type="PROSITE" id="PS50883"/>
    </source>
</evidence>
<dbReference type="SUPFAM" id="SSF55073">
    <property type="entry name" value="Nucleotide cyclase"/>
    <property type="match status" value="1"/>
</dbReference>
<dbReference type="OrthoDB" id="7673416at2"/>
<dbReference type="AlphaFoldDB" id="Q0EX38"/>
<dbReference type="InterPro" id="IPR029787">
    <property type="entry name" value="Nucleotide_cyclase"/>
</dbReference>
<name>Q0EX38_9PROT</name>
<dbReference type="Pfam" id="PF00563">
    <property type="entry name" value="EAL"/>
    <property type="match status" value="1"/>
</dbReference>
<keyword evidence="1" id="KW-0175">Coiled coil</keyword>
<evidence type="ECO:0000313" key="5">
    <source>
        <dbReference type="Proteomes" id="UP000005297"/>
    </source>
</evidence>
<dbReference type="SMART" id="SM00267">
    <property type="entry name" value="GGDEF"/>
    <property type="match status" value="1"/>
</dbReference>
<sequence>MTTEHIADLCVQEQTQDIIVYHKIVHLAQQLGMPEQRAEQLAASVSIHNRQHPAASIACDIESGPDGYRLVISSGTWRELASLPAAPDAALIREEQASLPDMSLSTLLQLMQTRHDDLQRQRNSLIQEVDRLSAKLQHNCREMEYQSRHDTLTGLANRPMLAERAMHAFQIARRQAFKCCLVLMDLKKFKQINDALGQQVGDLLLQAVASRFKQAVRSSDTLARVGGNEFAVLLLNNDIEQAEIVAEKLHHALNPSFEMQGHILNIDVSIGIAEFPTHGEDIADLMQRANAAMHHAKNNKMDTMVYQSLLDEHSLERLSLFNELNEAITTGTLELYYQPQVVTHGEGIPSLEALIRWPHPVKGMVFPDRFIPMAEDSGLIIPMTWWVLESAMEQCAAWHRAGLPVTVAVNFSAHCLQEDDIVQRIADCIKRHNLPDHSLVLEITESMIMADPHQASTVLLEIDKLKVDVSIDDFGTGHSSLAYLKHLLVDELKIDRSFVMGMHEHKNDEVIVRTVISMAHNMGLRVVAEGVETRRDWDALTAMNCDRIQGYFISRPLPVEQITRWLEAFVRDGLQPDE</sequence>
<proteinExistence type="predicted"/>
<gene>
    <name evidence="4" type="ORF">SPV1_12717</name>
</gene>
<comment type="caution">
    <text evidence="4">The sequence shown here is derived from an EMBL/GenBank/DDBJ whole genome shotgun (WGS) entry which is preliminary data.</text>
</comment>
<evidence type="ECO:0000256" key="1">
    <source>
        <dbReference type="SAM" id="Coils"/>
    </source>
</evidence>
<reference evidence="4 5" key="1">
    <citation type="submission" date="2006-09" db="EMBL/GenBank/DDBJ databases">
        <authorList>
            <person name="Emerson D."/>
            <person name="Ferriera S."/>
            <person name="Johnson J."/>
            <person name="Kravitz S."/>
            <person name="Halpern A."/>
            <person name="Remington K."/>
            <person name="Beeson K."/>
            <person name="Tran B."/>
            <person name="Rogers Y.-H."/>
            <person name="Friedman R."/>
            <person name="Venter J.C."/>
        </authorList>
    </citation>
    <scope>NUCLEOTIDE SEQUENCE [LARGE SCALE GENOMIC DNA]</scope>
    <source>
        <strain evidence="4 5">PV-1</strain>
    </source>
</reference>
<dbReference type="InParanoid" id="Q0EX38"/>
<dbReference type="Gene3D" id="3.20.20.450">
    <property type="entry name" value="EAL domain"/>
    <property type="match status" value="1"/>
</dbReference>
<dbReference type="PANTHER" id="PTHR44757:SF2">
    <property type="entry name" value="BIOFILM ARCHITECTURE MAINTENANCE PROTEIN MBAA"/>
    <property type="match status" value="1"/>
</dbReference>
<dbReference type="eggNOG" id="COG5001">
    <property type="taxonomic scope" value="Bacteria"/>
</dbReference>
<protein>
    <submittedName>
        <fullName evidence="4">Uncharacterized protein</fullName>
    </submittedName>
</protein>
<dbReference type="Pfam" id="PF00990">
    <property type="entry name" value="GGDEF"/>
    <property type="match status" value="1"/>
</dbReference>
<organism evidence="4 5">
    <name type="scientific">Mariprofundus ferrooxydans PV-1</name>
    <dbReference type="NCBI Taxonomy" id="314345"/>
    <lineage>
        <taxon>Bacteria</taxon>
        <taxon>Pseudomonadati</taxon>
        <taxon>Pseudomonadota</taxon>
        <taxon>Candidatius Mariprofundia</taxon>
        <taxon>Mariprofundales</taxon>
        <taxon>Mariprofundaceae</taxon>
        <taxon>Mariprofundus</taxon>
    </lineage>
</organism>
<dbReference type="SMART" id="SM00052">
    <property type="entry name" value="EAL"/>
    <property type="match status" value="1"/>
</dbReference>
<dbReference type="InterPro" id="IPR001633">
    <property type="entry name" value="EAL_dom"/>
</dbReference>
<dbReference type="PROSITE" id="PS50883">
    <property type="entry name" value="EAL"/>
    <property type="match status" value="1"/>
</dbReference>
<dbReference type="Proteomes" id="UP000005297">
    <property type="component" value="Unassembled WGS sequence"/>
</dbReference>
<dbReference type="PROSITE" id="PS50887">
    <property type="entry name" value="GGDEF"/>
    <property type="match status" value="1"/>
</dbReference>
<dbReference type="STRING" id="314344.AL013_08785"/>
<dbReference type="Gene3D" id="3.30.70.270">
    <property type="match status" value="1"/>
</dbReference>
<dbReference type="CDD" id="cd01948">
    <property type="entry name" value="EAL"/>
    <property type="match status" value="1"/>
</dbReference>
<keyword evidence="5" id="KW-1185">Reference proteome</keyword>
<evidence type="ECO:0000259" key="3">
    <source>
        <dbReference type="PROSITE" id="PS50887"/>
    </source>
</evidence>
<dbReference type="HOGENOM" id="CLU_000445_70_50_0"/>
<dbReference type="InterPro" id="IPR052155">
    <property type="entry name" value="Biofilm_reg_signaling"/>
</dbReference>
<dbReference type="SUPFAM" id="SSF141868">
    <property type="entry name" value="EAL domain-like"/>
    <property type="match status" value="1"/>
</dbReference>
<feature type="coiled-coil region" evidence="1">
    <location>
        <begin position="108"/>
        <end position="135"/>
    </location>
</feature>